<evidence type="ECO:0000256" key="3">
    <source>
        <dbReference type="ARBA" id="ARBA00023015"/>
    </source>
</evidence>
<evidence type="ECO:0000259" key="6">
    <source>
        <dbReference type="PROSITE" id="PS50888"/>
    </source>
</evidence>
<proteinExistence type="predicted"/>
<accession>A0ABP1PJ00</accession>
<dbReference type="Proteomes" id="UP001642540">
    <property type="component" value="Unassembled WGS sequence"/>
</dbReference>
<dbReference type="PROSITE" id="PS50888">
    <property type="entry name" value="BHLH"/>
    <property type="match status" value="1"/>
</dbReference>
<dbReference type="EMBL" id="CAXLJM020000003">
    <property type="protein sequence ID" value="CAL8068953.1"/>
    <property type="molecule type" value="Genomic_DNA"/>
</dbReference>
<evidence type="ECO:0000313" key="8">
    <source>
        <dbReference type="Proteomes" id="UP001642540"/>
    </source>
</evidence>
<dbReference type="InterPro" id="IPR026052">
    <property type="entry name" value="DNA-bd_prot-inh"/>
</dbReference>
<dbReference type="PANTHER" id="PTHR11723">
    <property type="entry name" value="DNA-BINDING PROTEIN INHIBITOR"/>
    <property type="match status" value="1"/>
</dbReference>
<keyword evidence="8" id="KW-1185">Reference proteome</keyword>
<evidence type="ECO:0000313" key="7">
    <source>
        <dbReference type="EMBL" id="CAL8068953.1"/>
    </source>
</evidence>
<evidence type="ECO:0000256" key="4">
    <source>
        <dbReference type="ARBA" id="ARBA00023163"/>
    </source>
</evidence>
<reference evidence="7 8" key="1">
    <citation type="submission" date="2024-08" db="EMBL/GenBank/DDBJ databases">
        <authorList>
            <person name="Cucini C."/>
            <person name="Frati F."/>
        </authorList>
    </citation>
    <scope>NUCLEOTIDE SEQUENCE [LARGE SCALE GENOMIC DNA]</scope>
</reference>
<dbReference type="SUPFAM" id="SSF47459">
    <property type="entry name" value="HLH, helix-loop-helix DNA-binding domain"/>
    <property type="match status" value="1"/>
</dbReference>
<comment type="subcellular location">
    <subcellularLocation>
        <location evidence="1">Nucleus</location>
    </subcellularLocation>
</comment>
<organism evidence="7 8">
    <name type="scientific">Orchesella dallaii</name>
    <dbReference type="NCBI Taxonomy" id="48710"/>
    <lineage>
        <taxon>Eukaryota</taxon>
        <taxon>Metazoa</taxon>
        <taxon>Ecdysozoa</taxon>
        <taxon>Arthropoda</taxon>
        <taxon>Hexapoda</taxon>
        <taxon>Collembola</taxon>
        <taxon>Entomobryomorpha</taxon>
        <taxon>Entomobryoidea</taxon>
        <taxon>Orchesellidae</taxon>
        <taxon>Orchesellinae</taxon>
        <taxon>Orchesella</taxon>
    </lineage>
</organism>
<name>A0ABP1PJ00_9HEXA</name>
<dbReference type="InterPro" id="IPR011598">
    <property type="entry name" value="bHLH_dom"/>
</dbReference>
<dbReference type="Pfam" id="PF00010">
    <property type="entry name" value="HLH"/>
    <property type="match status" value="1"/>
</dbReference>
<dbReference type="Gene3D" id="4.10.280.10">
    <property type="entry name" value="Helix-loop-helix DNA-binding domain"/>
    <property type="match status" value="1"/>
</dbReference>
<feature type="domain" description="BHLH" evidence="6">
    <location>
        <begin position="23"/>
        <end position="75"/>
    </location>
</feature>
<dbReference type="PANTHER" id="PTHR11723:SF17">
    <property type="entry name" value="PROTEIN EXTRA-MACROCHAETAE"/>
    <property type="match status" value="1"/>
</dbReference>
<sequence length="113" mass="12646">MKAQVYCSRKSVSRKRACEEGKIKKTKRNGHQEDEHAEMKAYLGTLQNLVPFAPKNKTLSKLEVISNVIDYIHDLRETLGLQPCNAAVDMDSMSQCGNVQSPTNFEISNNSTS</sequence>
<evidence type="ECO:0000256" key="1">
    <source>
        <dbReference type="ARBA" id="ARBA00004123"/>
    </source>
</evidence>
<protein>
    <recommendedName>
        <fullName evidence="6">BHLH domain-containing protein</fullName>
    </recommendedName>
</protein>
<keyword evidence="5" id="KW-0539">Nucleus</keyword>
<gene>
    <name evidence="7" type="ORF">ODALV1_LOCUS541</name>
</gene>
<keyword evidence="2" id="KW-0678">Repressor</keyword>
<evidence type="ECO:0000256" key="5">
    <source>
        <dbReference type="ARBA" id="ARBA00023242"/>
    </source>
</evidence>
<evidence type="ECO:0000256" key="2">
    <source>
        <dbReference type="ARBA" id="ARBA00022491"/>
    </source>
</evidence>
<keyword evidence="3" id="KW-0805">Transcription regulation</keyword>
<comment type="caution">
    <text evidence="7">The sequence shown here is derived from an EMBL/GenBank/DDBJ whole genome shotgun (WGS) entry which is preliminary data.</text>
</comment>
<keyword evidence="4" id="KW-0804">Transcription</keyword>
<dbReference type="InterPro" id="IPR036638">
    <property type="entry name" value="HLH_DNA-bd_sf"/>
</dbReference>